<feature type="compositionally biased region" description="Basic and acidic residues" evidence="1">
    <location>
        <begin position="20"/>
        <end position="35"/>
    </location>
</feature>
<evidence type="ECO:0000313" key="3">
    <source>
        <dbReference type="Proteomes" id="UP000799766"/>
    </source>
</evidence>
<name>A0A6A6NSA5_9PEZI</name>
<keyword evidence="3" id="KW-1185">Reference proteome</keyword>
<sequence length="290" mass="30610">MSTSPTQKLSLLPSALPSSDSEKTHSRPAADRDAGSGELAACSPRLAPAYNAGDYDDDVPYPEGDSHQLLPPPNFAPFFSLIDDIASGEHYHPAVHYVFADDDPDLVTAASLQALGVDSSSRPPGAGEDEHAIAEGVAESQASLLPPPRPGVRERFLIVDLAADGQTVTEAKSLNADWQVTETVIGAAPTWDEDTVENGGAGLMLRIEGTSVADGETTTSSKMLTGARSAADGDLIAGMDGIVRRFEQGMQVLRKVTSYEADCDEPDNQGSVEGVPETIERDFEDNRANS</sequence>
<accession>A0A6A6NSA5</accession>
<organism evidence="2 3">
    <name type="scientific">Lineolata rhizophorae</name>
    <dbReference type="NCBI Taxonomy" id="578093"/>
    <lineage>
        <taxon>Eukaryota</taxon>
        <taxon>Fungi</taxon>
        <taxon>Dikarya</taxon>
        <taxon>Ascomycota</taxon>
        <taxon>Pezizomycotina</taxon>
        <taxon>Dothideomycetes</taxon>
        <taxon>Dothideomycetes incertae sedis</taxon>
        <taxon>Lineolatales</taxon>
        <taxon>Lineolataceae</taxon>
        <taxon>Lineolata</taxon>
    </lineage>
</organism>
<proteinExistence type="predicted"/>
<dbReference type="OrthoDB" id="1681166at2759"/>
<feature type="compositionally biased region" description="Low complexity" evidence="1">
    <location>
        <begin position="9"/>
        <end position="19"/>
    </location>
</feature>
<protein>
    <submittedName>
        <fullName evidence="2">Uncharacterized protein</fullName>
    </submittedName>
</protein>
<feature type="compositionally biased region" description="Basic and acidic residues" evidence="1">
    <location>
        <begin position="278"/>
        <end position="290"/>
    </location>
</feature>
<feature type="region of interest" description="Disordered" evidence="1">
    <location>
        <begin position="1"/>
        <end position="68"/>
    </location>
</feature>
<gene>
    <name evidence="2" type="ORF">BDY21DRAFT_353592</name>
</gene>
<evidence type="ECO:0000313" key="2">
    <source>
        <dbReference type="EMBL" id="KAF2454302.1"/>
    </source>
</evidence>
<dbReference type="EMBL" id="MU001692">
    <property type="protein sequence ID" value="KAF2454302.1"/>
    <property type="molecule type" value="Genomic_DNA"/>
</dbReference>
<evidence type="ECO:0000256" key="1">
    <source>
        <dbReference type="SAM" id="MobiDB-lite"/>
    </source>
</evidence>
<reference evidence="2" key="1">
    <citation type="journal article" date="2020" name="Stud. Mycol.">
        <title>101 Dothideomycetes genomes: a test case for predicting lifestyles and emergence of pathogens.</title>
        <authorList>
            <person name="Haridas S."/>
            <person name="Albert R."/>
            <person name="Binder M."/>
            <person name="Bloem J."/>
            <person name="Labutti K."/>
            <person name="Salamov A."/>
            <person name="Andreopoulos B."/>
            <person name="Baker S."/>
            <person name="Barry K."/>
            <person name="Bills G."/>
            <person name="Bluhm B."/>
            <person name="Cannon C."/>
            <person name="Castanera R."/>
            <person name="Culley D."/>
            <person name="Daum C."/>
            <person name="Ezra D."/>
            <person name="Gonzalez J."/>
            <person name="Henrissat B."/>
            <person name="Kuo A."/>
            <person name="Liang C."/>
            <person name="Lipzen A."/>
            <person name="Lutzoni F."/>
            <person name="Magnuson J."/>
            <person name="Mondo S."/>
            <person name="Nolan M."/>
            <person name="Ohm R."/>
            <person name="Pangilinan J."/>
            <person name="Park H.-J."/>
            <person name="Ramirez L."/>
            <person name="Alfaro M."/>
            <person name="Sun H."/>
            <person name="Tritt A."/>
            <person name="Yoshinaga Y."/>
            <person name="Zwiers L.-H."/>
            <person name="Turgeon B."/>
            <person name="Goodwin S."/>
            <person name="Spatafora J."/>
            <person name="Crous P."/>
            <person name="Grigoriev I."/>
        </authorList>
    </citation>
    <scope>NUCLEOTIDE SEQUENCE</scope>
    <source>
        <strain evidence="2">ATCC 16933</strain>
    </source>
</reference>
<dbReference type="AlphaFoldDB" id="A0A6A6NSA5"/>
<feature type="region of interest" description="Disordered" evidence="1">
    <location>
        <begin position="261"/>
        <end position="290"/>
    </location>
</feature>
<dbReference type="Proteomes" id="UP000799766">
    <property type="component" value="Unassembled WGS sequence"/>
</dbReference>